<sequence length="45" mass="5693">MKITFGNPTDETEKARDDRRRYRERRILIQHYLGFYQCMNTRERK</sequence>
<organism evidence="2 3">
    <name type="scientific">Candidatus Jettenia ecosi</name>
    <dbReference type="NCBI Taxonomy" id="2494326"/>
    <lineage>
        <taxon>Bacteria</taxon>
        <taxon>Pseudomonadati</taxon>
        <taxon>Planctomycetota</taxon>
        <taxon>Candidatus Brocadiia</taxon>
        <taxon>Candidatus Brocadiales</taxon>
        <taxon>Candidatus Brocadiaceae</taxon>
        <taxon>Candidatus Jettenia</taxon>
    </lineage>
</organism>
<feature type="region of interest" description="Disordered" evidence="1">
    <location>
        <begin position="1"/>
        <end position="20"/>
    </location>
</feature>
<gene>
    <name evidence="2" type="ORF">JETT_0335</name>
</gene>
<reference evidence="2 3" key="1">
    <citation type="submission" date="2019-04" db="EMBL/GenBank/DDBJ databases">
        <title>Genome of a novel bacterium Candidatus Jettenia ecosi reconstructed from metagenome of an anammox bioreactor.</title>
        <authorList>
            <person name="Mardanov A.V."/>
            <person name="Beletsky A.V."/>
            <person name="Ravin N.V."/>
            <person name="Botchkova E.A."/>
            <person name="Litti Y.V."/>
            <person name="Nozhevnikova A.N."/>
        </authorList>
    </citation>
    <scope>NUCLEOTIDE SEQUENCE [LARGE SCALE GENOMIC DNA]</scope>
    <source>
        <strain evidence="2">J2</strain>
    </source>
</reference>
<feature type="compositionally biased region" description="Basic and acidic residues" evidence="1">
    <location>
        <begin position="11"/>
        <end position="20"/>
    </location>
</feature>
<accession>A0A533QRT4</accession>
<dbReference type="AlphaFoldDB" id="A0A533QRT4"/>
<dbReference type="Proteomes" id="UP000319783">
    <property type="component" value="Unassembled WGS sequence"/>
</dbReference>
<comment type="caution">
    <text evidence="2">The sequence shown here is derived from an EMBL/GenBank/DDBJ whole genome shotgun (WGS) entry which is preliminary data.</text>
</comment>
<evidence type="ECO:0000313" key="3">
    <source>
        <dbReference type="Proteomes" id="UP000319783"/>
    </source>
</evidence>
<evidence type="ECO:0000256" key="1">
    <source>
        <dbReference type="SAM" id="MobiDB-lite"/>
    </source>
</evidence>
<proteinExistence type="predicted"/>
<name>A0A533QRT4_9BACT</name>
<evidence type="ECO:0000313" key="2">
    <source>
        <dbReference type="EMBL" id="TLD43330.1"/>
    </source>
</evidence>
<protein>
    <submittedName>
        <fullName evidence="2">Uncharacterized protein</fullName>
    </submittedName>
</protein>
<dbReference type="EMBL" id="SULG01000004">
    <property type="protein sequence ID" value="TLD43330.1"/>
    <property type="molecule type" value="Genomic_DNA"/>
</dbReference>